<gene>
    <name evidence="2" type="ORF">CBR_g26361</name>
</gene>
<feature type="region of interest" description="Disordered" evidence="1">
    <location>
        <begin position="75"/>
        <end position="131"/>
    </location>
</feature>
<comment type="caution">
    <text evidence="2">The sequence shown here is derived from an EMBL/GenBank/DDBJ whole genome shotgun (WGS) entry which is preliminary data.</text>
</comment>
<evidence type="ECO:0000256" key="1">
    <source>
        <dbReference type="SAM" id="MobiDB-lite"/>
    </source>
</evidence>
<accession>A0A388L7W3</accession>
<protein>
    <submittedName>
        <fullName evidence="2">Uncharacterized protein</fullName>
    </submittedName>
</protein>
<keyword evidence="3" id="KW-1185">Reference proteome</keyword>
<organism evidence="2 3">
    <name type="scientific">Chara braunii</name>
    <name type="common">Braun's stonewort</name>
    <dbReference type="NCBI Taxonomy" id="69332"/>
    <lineage>
        <taxon>Eukaryota</taxon>
        <taxon>Viridiplantae</taxon>
        <taxon>Streptophyta</taxon>
        <taxon>Charophyceae</taxon>
        <taxon>Charales</taxon>
        <taxon>Characeae</taxon>
        <taxon>Chara</taxon>
    </lineage>
</organism>
<sequence>MKKNWRSMRKLEKGLEVEEEGGHGDGDGRISEEGEVVGYGGVEGEPTLVHGREQHALAGYILNCGMFAKFLMTRWTRDDDDDDDDDDYDDGDYDDDDQDDDDYDDGDDDDADYDDDYDDEEEEEEEKADVE</sequence>
<feature type="region of interest" description="Disordered" evidence="1">
    <location>
        <begin position="1"/>
        <end position="33"/>
    </location>
</feature>
<feature type="compositionally biased region" description="Acidic residues" evidence="1">
    <location>
        <begin position="78"/>
        <end position="131"/>
    </location>
</feature>
<feature type="compositionally biased region" description="Basic and acidic residues" evidence="1">
    <location>
        <begin position="9"/>
        <end position="32"/>
    </location>
</feature>
<reference evidence="2 3" key="1">
    <citation type="journal article" date="2018" name="Cell">
        <title>The Chara Genome: Secondary Complexity and Implications for Plant Terrestrialization.</title>
        <authorList>
            <person name="Nishiyama T."/>
            <person name="Sakayama H."/>
            <person name="Vries J.D."/>
            <person name="Buschmann H."/>
            <person name="Saint-Marcoux D."/>
            <person name="Ullrich K.K."/>
            <person name="Haas F.B."/>
            <person name="Vanderstraeten L."/>
            <person name="Becker D."/>
            <person name="Lang D."/>
            <person name="Vosolsobe S."/>
            <person name="Rombauts S."/>
            <person name="Wilhelmsson P.K.I."/>
            <person name="Janitza P."/>
            <person name="Kern R."/>
            <person name="Heyl A."/>
            <person name="Rumpler F."/>
            <person name="Villalobos L.I.A.C."/>
            <person name="Clay J.M."/>
            <person name="Skokan R."/>
            <person name="Toyoda A."/>
            <person name="Suzuki Y."/>
            <person name="Kagoshima H."/>
            <person name="Schijlen E."/>
            <person name="Tajeshwar N."/>
            <person name="Catarino B."/>
            <person name="Hetherington A.J."/>
            <person name="Saltykova A."/>
            <person name="Bonnot C."/>
            <person name="Breuninger H."/>
            <person name="Symeonidi A."/>
            <person name="Radhakrishnan G.V."/>
            <person name="Van Nieuwerburgh F."/>
            <person name="Deforce D."/>
            <person name="Chang C."/>
            <person name="Karol K.G."/>
            <person name="Hedrich R."/>
            <person name="Ulvskov P."/>
            <person name="Glockner G."/>
            <person name="Delwiche C.F."/>
            <person name="Petrasek J."/>
            <person name="Van de Peer Y."/>
            <person name="Friml J."/>
            <person name="Beilby M."/>
            <person name="Dolan L."/>
            <person name="Kohara Y."/>
            <person name="Sugano S."/>
            <person name="Fujiyama A."/>
            <person name="Delaux P.-M."/>
            <person name="Quint M."/>
            <person name="TheiBen G."/>
            <person name="Hagemann M."/>
            <person name="Harholt J."/>
            <person name="Dunand C."/>
            <person name="Zachgo S."/>
            <person name="Langdale J."/>
            <person name="Maumus F."/>
            <person name="Straeten D.V.D."/>
            <person name="Gould S.B."/>
            <person name="Rensing S.A."/>
        </authorList>
    </citation>
    <scope>NUCLEOTIDE SEQUENCE [LARGE SCALE GENOMIC DNA]</scope>
    <source>
        <strain evidence="2 3">S276</strain>
    </source>
</reference>
<dbReference type="EMBL" id="BFEA01000292">
    <property type="protein sequence ID" value="GBG78332.1"/>
    <property type="molecule type" value="Genomic_DNA"/>
</dbReference>
<dbReference type="AlphaFoldDB" id="A0A388L7W3"/>
<dbReference type="Proteomes" id="UP000265515">
    <property type="component" value="Unassembled WGS sequence"/>
</dbReference>
<proteinExistence type="predicted"/>
<name>A0A388L7W3_CHABU</name>
<evidence type="ECO:0000313" key="3">
    <source>
        <dbReference type="Proteomes" id="UP000265515"/>
    </source>
</evidence>
<evidence type="ECO:0000313" key="2">
    <source>
        <dbReference type="EMBL" id="GBG78332.1"/>
    </source>
</evidence>
<dbReference type="Gramene" id="GBG78332">
    <property type="protein sequence ID" value="GBG78332"/>
    <property type="gene ID" value="CBR_g26361"/>
</dbReference>